<evidence type="ECO:0000256" key="6">
    <source>
        <dbReference type="SAM" id="MobiDB-lite"/>
    </source>
</evidence>
<evidence type="ECO:0000256" key="4">
    <source>
        <dbReference type="ARBA" id="ARBA00022840"/>
    </source>
</evidence>
<evidence type="ECO:0000259" key="7">
    <source>
        <dbReference type="PROSITE" id="PS51198"/>
    </source>
</evidence>
<protein>
    <submittedName>
        <fullName evidence="8">DNA helicase</fullName>
    </submittedName>
</protein>
<evidence type="ECO:0000313" key="9">
    <source>
        <dbReference type="Proteomes" id="UP000037712"/>
    </source>
</evidence>
<name>A0A0M8PJF0_RHORH</name>
<evidence type="ECO:0000313" key="8">
    <source>
        <dbReference type="EMBL" id="KOS56165.1"/>
    </source>
</evidence>
<keyword evidence="3 5" id="KW-0347">Helicase</keyword>
<dbReference type="Gene3D" id="3.40.50.300">
    <property type="entry name" value="P-loop containing nucleotide triphosphate hydrolases"/>
    <property type="match status" value="2"/>
</dbReference>
<dbReference type="InterPro" id="IPR027785">
    <property type="entry name" value="UvrD-like_helicase_C"/>
</dbReference>
<dbReference type="InterPro" id="IPR027417">
    <property type="entry name" value="P-loop_NTPase"/>
</dbReference>
<accession>A0A0M8PJF0</accession>
<keyword evidence="2 5" id="KW-0378">Hydrolase</keyword>
<feature type="domain" description="UvrD-like helicase ATP-binding" evidence="7">
    <location>
        <begin position="16"/>
        <end position="568"/>
    </location>
</feature>
<dbReference type="PANTHER" id="PTHR11070">
    <property type="entry name" value="UVRD / RECB / PCRA DNA HELICASE FAMILY MEMBER"/>
    <property type="match status" value="1"/>
</dbReference>
<dbReference type="SUPFAM" id="SSF52540">
    <property type="entry name" value="P-loop containing nucleoside triphosphate hydrolases"/>
    <property type="match status" value="1"/>
</dbReference>
<proteinExistence type="predicted"/>
<dbReference type="GO" id="GO:0003678">
    <property type="term" value="F:DNA helicase activity"/>
    <property type="evidence" value="ECO:0007669"/>
    <property type="project" value="InterPro"/>
</dbReference>
<keyword evidence="4 5" id="KW-0067">ATP-binding</keyword>
<reference evidence="8 9" key="1">
    <citation type="journal article" date="2015" name="Genome Announc.">
        <title>Draft Genome Sequence of Rhodococcus rhodochrous Strain KG-21, a Soil Isolate from Oil Fields of Krishna-Godavari Basin, India.</title>
        <authorList>
            <person name="Dawar C."/>
            <person name="Aggarwal R.K."/>
        </authorList>
    </citation>
    <scope>NUCLEOTIDE SEQUENCE [LARGE SCALE GENOMIC DNA]</scope>
    <source>
        <strain evidence="8 9">KG-21</strain>
    </source>
</reference>
<dbReference type="EMBL" id="AZYO01000023">
    <property type="protein sequence ID" value="KOS56165.1"/>
    <property type="molecule type" value="Genomic_DNA"/>
</dbReference>
<dbReference type="GO" id="GO:0016787">
    <property type="term" value="F:hydrolase activity"/>
    <property type="evidence" value="ECO:0007669"/>
    <property type="project" value="UniProtKB-UniRule"/>
</dbReference>
<dbReference type="CDD" id="cd17932">
    <property type="entry name" value="DEXQc_UvrD"/>
    <property type="match status" value="1"/>
</dbReference>
<dbReference type="AlphaFoldDB" id="A0A0M8PJF0"/>
<dbReference type="Pfam" id="PF13538">
    <property type="entry name" value="UvrD_C_2"/>
    <property type="match status" value="1"/>
</dbReference>
<dbReference type="PATRIC" id="fig|1441923.3.peg.2463"/>
<evidence type="ECO:0000256" key="5">
    <source>
        <dbReference type="PROSITE-ProRule" id="PRU00560"/>
    </source>
</evidence>
<evidence type="ECO:0000256" key="3">
    <source>
        <dbReference type="ARBA" id="ARBA00022806"/>
    </source>
</evidence>
<dbReference type="InterPro" id="IPR014016">
    <property type="entry name" value="UvrD-like_ATP-bd"/>
</dbReference>
<organism evidence="8 9">
    <name type="scientific">Rhodococcus rhodochrous KG-21</name>
    <dbReference type="NCBI Taxonomy" id="1441923"/>
    <lineage>
        <taxon>Bacteria</taxon>
        <taxon>Bacillati</taxon>
        <taxon>Actinomycetota</taxon>
        <taxon>Actinomycetes</taxon>
        <taxon>Mycobacteriales</taxon>
        <taxon>Nocardiaceae</taxon>
        <taxon>Rhodococcus</taxon>
    </lineage>
</organism>
<dbReference type="InterPro" id="IPR000212">
    <property type="entry name" value="DNA_helicase_UvrD/REP"/>
</dbReference>
<reference evidence="9" key="2">
    <citation type="submission" date="2015-01" db="EMBL/GenBank/DDBJ databases">
        <title>Draft genome sequence of potential hydrocarbon metabolising strain of Rhodococcus rhodochrous.</title>
        <authorList>
            <person name="Aggarwal R.K."/>
            <person name="Dawar C."/>
        </authorList>
    </citation>
    <scope>NUCLEOTIDE SEQUENCE [LARGE SCALE GENOMIC DNA]</scope>
    <source>
        <strain evidence="9">KG-21</strain>
    </source>
</reference>
<sequence>MEEGSAVTGTPMPGPSLTPAQTRVVEQPWDAWVLVTAGAGAGKTTTLLHRLEHLTAVEELEASEILVLSFSRAAVRELRERVDRHAVSARRVRAHTFDGWASSLLYQMDPHREDLGGTSFDDRIAMAIEAIDAGVVESFENGPPAHIVIDEVQDLVGIRREMVEALLDRIGQDCGFTVVGDAAQSIYGFQIDNLAERATESNRFFDWVRATFGDELLEVSLDENFRARTPETRAALHLGPQLQALYSRGEAARVEGLRLHNELRHILGTMPSFGSLDDPFVQSSLREFDGTAAILCRTNGQVLWLSEQLNKYQVAHRIQRSPITRPAPAWVAELVSAARSSNMTETQFTEIYGSLPGTIDEGARVWRSLRRVASSPNNRLDVGALVQAVAEGRLPDELTGIPGHRLVLSTVHRAKGLEFDRVIMVEPEALDAGDKDADPPSEARLLYVGLTRARDDLYRLTLPRLWQMRNAKKRAKVDRWYVGGREKWMRLGMEASERDVNKIVPAGYSDAAEVHDIQTYLREVVRIGDAVELRRLHDMPMASDQTPPYGIFHEERVIGEASEAFRWELHRVLQPFPRAEVTSWPERMSGLRVDLVESVAGSDVVAERAGLATRVWLAPRLAGLGRFHWRGESKESEVRE</sequence>
<evidence type="ECO:0000256" key="1">
    <source>
        <dbReference type="ARBA" id="ARBA00022741"/>
    </source>
</evidence>
<feature type="region of interest" description="Disordered" evidence="6">
    <location>
        <begin position="1"/>
        <end position="20"/>
    </location>
</feature>
<dbReference type="GO" id="GO:0003677">
    <property type="term" value="F:DNA binding"/>
    <property type="evidence" value="ECO:0007669"/>
    <property type="project" value="InterPro"/>
</dbReference>
<evidence type="ECO:0000256" key="2">
    <source>
        <dbReference type="ARBA" id="ARBA00022801"/>
    </source>
</evidence>
<gene>
    <name evidence="8" type="ORF">Z051_11185</name>
</gene>
<comment type="caution">
    <text evidence="8">The sequence shown here is derived from an EMBL/GenBank/DDBJ whole genome shotgun (WGS) entry which is preliminary data.</text>
</comment>
<feature type="binding site" evidence="5">
    <location>
        <begin position="37"/>
        <end position="44"/>
    </location>
    <ligand>
        <name>ATP</name>
        <dbReference type="ChEBI" id="CHEBI:30616"/>
    </ligand>
</feature>
<dbReference type="Pfam" id="PF13245">
    <property type="entry name" value="AAA_19"/>
    <property type="match status" value="1"/>
</dbReference>
<dbReference type="Proteomes" id="UP000037712">
    <property type="component" value="Unassembled WGS sequence"/>
</dbReference>
<dbReference type="GO" id="GO:0005524">
    <property type="term" value="F:ATP binding"/>
    <property type="evidence" value="ECO:0007669"/>
    <property type="project" value="UniProtKB-UniRule"/>
</dbReference>
<keyword evidence="1 5" id="KW-0547">Nucleotide-binding</keyword>
<dbReference type="PROSITE" id="PS51198">
    <property type="entry name" value="UVRD_HELICASE_ATP_BIND"/>
    <property type="match status" value="1"/>
</dbReference>